<keyword evidence="3" id="KW-1185">Reference proteome</keyword>
<evidence type="ECO:0000313" key="3">
    <source>
        <dbReference type="Proteomes" id="UP000828390"/>
    </source>
</evidence>
<evidence type="ECO:0000259" key="1">
    <source>
        <dbReference type="PROSITE" id="PS50837"/>
    </source>
</evidence>
<dbReference type="PANTHER" id="PTHR46312:SF2">
    <property type="entry name" value="NUCLEOTIDE-BINDING OLIGOMERIZATION DOMAIN-CONTAINING PROTEIN 2-LIKE"/>
    <property type="match status" value="1"/>
</dbReference>
<dbReference type="InterPro" id="IPR027417">
    <property type="entry name" value="P-loop_NTPase"/>
</dbReference>
<sequence>MAANTHLIGDKETHNWFKACIGLNVTKEGLTNFLCAELQKVHTSVGRSCGNCPIENLIQCPTNPYCNKRKRNYCPFHKSQKPQPCPICDNVKHNIIIHHRYGGPSWRNTRAEKWALNYWEIGKCYLPPDGYSSISSVQESDFNGVISIMLNCLHFQTCLSPLCLSPPPPDKQCPLEKVRQIGRDVRHTSDCKVTDADLQDYFKTLSTLLADPQCLQHDPSAIIACTRLSDLQNDRLSFEELGKLLKEVNQTLEEAKKTGKRFSEMAERTLSKHLQKLDATNQLGLIRLKNKTTVGEQRLHSKTKVGEHRLERKTQFGAQKIESMTQYGEQRIEKKTNDADQCIDGKVHDVTQRIEISVQQGIERMQQAANKTAQADYEREVADFRRRLVEHYNDTSSNVPLSVLDQSLDKRITDIYATPKMHRFDITNDGKRVKKEQVLTYKELFYTHDTKSNRRVYVQGEPGSGKSTFAAKLVHDWCDENRPSTAAPNKNASFDNVFIIQNFRFIFFLSLGESRCQTEVTHMIKKQIIDTMYSDEKRDVMYTLLLKIIETETCLVIRDGLDEWVAPDGSNLPEPSMAGFLKDKCAVLTTSRPWKLADERFKNSRIDILVEIEGISDSYTFSERVLRCILDKSKDLKTTAMEIRSFIEERWLTWLSNSPMLYTLVICTWVDTMEEEEHLNGSSLCALYTTFLESLCKKANDTTGFFNDLNPPHVKCFSRTSYLRPIIQNVDVISKAAFHLLCSPEKEKSIVFNDQELSNYLTPSEQEFALKAGLISKRKTKRALNSSISFIHKSMQEFLAAYHIAHNEHLIDDVISGYLGRHSDAYRDVSQVFIFLCGLNVSAANTLSGIINEHHIKISNVHAHRFILNLPEHDAFQSTIEAGYREAVSNDQTGILLRLSHFYIVGKNLMVMNNIWRENKSNALALKILVYDETDRAILSSSTHSEPTSQVEFHLSSCINLKYLILLGSGIHMQDSSSSVSPTLPVCIVLNSANPAQSAYPLPLMPCIEYIGLEYITCSSTWLRSLFITLLTLEQNAVCELTDVSCQGTFIDSAKLSCFKKTLAYKSESSFPECDVLWEVLYGLHIKSLSLDISIINYADSISQSLLSLTHLETLSIKVGNYSTGLWKALHGLNIKSLIIRDRHGYLNVKHAETIAQSLSSLKQLEKLSIFLQTYIDIKLPQSLKYLHIYCVTLLPSELHELVGTLSACTRTVESKLEFGCASFNDARVKPIPPRVKPIPPEEYISIQQKLGTLNHVAVKRFRILHRRIIKLWEYDAASPWSVRGIGGVQDDNTDDDNVNDVAYKSFVTAISASRCNGIINRIAMRLLITPSSNS</sequence>
<dbReference type="InterPro" id="IPR027897">
    <property type="entry name" value="DUF4559"/>
</dbReference>
<proteinExistence type="predicted"/>
<feature type="domain" description="NACHT" evidence="1">
    <location>
        <begin position="454"/>
        <end position="593"/>
    </location>
</feature>
<dbReference type="Gene3D" id="3.40.50.300">
    <property type="entry name" value="P-loop containing nucleotide triphosphate hydrolases"/>
    <property type="match status" value="1"/>
</dbReference>
<accession>A0A9D4C4E0</accession>
<dbReference type="SUPFAM" id="SSF52540">
    <property type="entry name" value="P-loop containing nucleoside triphosphate hydrolases"/>
    <property type="match status" value="1"/>
</dbReference>
<name>A0A9D4C4E0_DREPO</name>
<comment type="caution">
    <text evidence="2">The sequence shown here is derived from an EMBL/GenBank/DDBJ whole genome shotgun (WGS) entry which is preliminary data.</text>
</comment>
<dbReference type="SUPFAM" id="SSF52047">
    <property type="entry name" value="RNI-like"/>
    <property type="match status" value="1"/>
</dbReference>
<dbReference type="Pfam" id="PF15112">
    <property type="entry name" value="DUF4559"/>
    <property type="match status" value="1"/>
</dbReference>
<reference evidence="2" key="2">
    <citation type="submission" date="2020-11" db="EMBL/GenBank/DDBJ databases">
        <authorList>
            <person name="McCartney M.A."/>
            <person name="Auch B."/>
            <person name="Kono T."/>
            <person name="Mallez S."/>
            <person name="Becker A."/>
            <person name="Gohl D.M."/>
            <person name="Silverstein K.A.T."/>
            <person name="Koren S."/>
            <person name="Bechman K.B."/>
            <person name="Herman A."/>
            <person name="Abrahante J.E."/>
            <person name="Garbe J."/>
        </authorList>
    </citation>
    <scope>NUCLEOTIDE SEQUENCE</scope>
    <source>
        <strain evidence="2">Duluth1</strain>
        <tissue evidence="2">Whole animal</tissue>
    </source>
</reference>
<dbReference type="PROSITE" id="PS50837">
    <property type="entry name" value="NACHT"/>
    <property type="match status" value="1"/>
</dbReference>
<dbReference type="InterPro" id="IPR007111">
    <property type="entry name" value="NACHT_NTPase"/>
</dbReference>
<gene>
    <name evidence="2" type="ORF">DPMN_059984</name>
</gene>
<dbReference type="EMBL" id="JAIWYP010000013">
    <property type="protein sequence ID" value="KAH3717203.1"/>
    <property type="molecule type" value="Genomic_DNA"/>
</dbReference>
<reference evidence="2" key="1">
    <citation type="journal article" date="2019" name="bioRxiv">
        <title>The Genome of the Zebra Mussel, Dreissena polymorpha: A Resource for Invasive Species Research.</title>
        <authorList>
            <person name="McCartney M.A."/>
            <person name="Auch B."/>
            <person name="Kono T."/>
            <person name="Mallez S."/>
            <person name="Zhang Y."/>
            <person name="Obille A."/>
            <person name="Becker A."/>
            <person name="Abrahante J.E."/>
            <person name="Garbe J."/>
            <person name="Badalamenti J.P."/>
            <person name="Herman A."/>
            <person name="Mangelson H."/>
            <person name="Liachko I."/>
            <person name="Sullivan S."/>
            <person name="Sone E.D."/>
            <person name="Koren S."/>
            <person name="Silverstein K.A.T."/>
            <person name="Beckman K.B."/>
            <person name="Gohl D.M."/>
        </authorList>
    </citation>
    <scope>NUCLEOTIDE SEQUENCE</scope>
    <source>
        <strain evidence="2">Duluth1</strain>
        <tissue evidence="2">Whole animal</tissue>
    </source>
</reference>
<dbReference type="Pfam" id="PF05729">
    <property type="entry name" value="NACHT"/>
    <property type="match status" value="1"/>
</dbReference>
<organism evidence="2 3">
    <name type="scientific">Dreissena polymorpha</name>
    <name type="common">Zebra mussel</name>
    <name type="synonym">Mytilus polymorpha</name>
    <dbReference type="NCBI Taxonomy" id="45954"/>
    <lineage>
        <taxon>Eukaryota</taxon>
        <taxon>Metazoa</taxon>
        <taxon>Spiralia</taxon>
        <taxon>Lophotrochozoa</taxon>
        <taxon>Mollusca</taxon>
        <taxon>Bivalvia</taxon>
        <taxon>Autobranchia</taxon>
        <taxon>Heteroconchia</taxon>
        <taxon>Euheterodonta</taxon>
        <taxon>Imparidentia</taxon>
        <taxon>Neoheterodontei</taxon>
        <taxon>Myida</taxon>
        <taxon>Dreissenoidea</taxon>
        <taxon>Dreissenidae</taxon>
        <taxon>Dreissena</taxon>
    </lineage>
</organism>
<dbReference type="PANTHER" id="PTHR46312">
    <property type="entry name" value="NACHT DOMAIN-CONTAINING PROTEIN"/>
    <property type="match status" value="1"/>
</dbReference>
<protein>
    <recommendedName>
        <fullName evidence="1">NACHT domain-containing protein</fullName>
    </recommendedName>
</protein>
<evidence type="ECO:0000313" key="2">
    <source>
        <dbReference type="EMBL" id="KAH3717203.1"/>
    </source>
</evidence>
<dbReference type="Proteomes" id="UP000828390">
    <property type="component" value="Unassembled WGS sequence"/>
</dbReference>